<dbReference type="STRING" id="310781.SAMN05216259_102410"/>
<reference evidence="3 4" key="1">
    <citation type="submission" date="2016-10" db="EMBL/GenBank/DDBJ databases">
        <authorList>
            <person name="de Groot N.N."/>
        </authorList>
    </citation>
    <scope>NUCLEOTIDE SEQUENCE [LARGE SCALE GENOMIC DNA]</scope>
    <source>
        <strain evidence="3 4">CGMCC 4.2022</strain>
    </source>
</reference>
<organism evidence="3 4">
    <name type="scientific">Actinacidiphila guanduensis</name>
    <dbReference type="NCBI Taxonomy" id="310781"/>
    <lineage>
        <taxon>Bacteria</taxon>
        <taxon>Bacillati</taxon>
        <taxon>Actinomycetota</taxon>
        <taxon>Actinomycetes</taxon>
        <taxon>Kitasatosporales</taxon>
        <taxon>Streptomycetaceae</taxon>
        <taxon>Actinacidiphila</taxon>
    </lineage>
</organism>
<proteinExistence type="predicted"/>
<feature type="compositionally biased region" description="Polar residues" evidence="1">
    <location>
        <begin position="310"/>
        <end position="322"/>
    </location>
</feature>
<feature type="region of interest" description="Disordered" evidence="1">
    <location>
        <begin position="245"/>
        <end position="325"/>
    </location>
</feature>
<keyword evidence="4" id="KW-1185">Reference proteome</keyword>
<keyword evidence="2" id="KW-1133">Transmembrane helix</keyword>
<feature type="compositionally biased region" description="Low complexity" evidence="1">
    <location>
        <begin position="247"/>
        <end position="263"/>
    </location>
</feature>
<evidence type="ECO:0008006" key="5">
    <source>
        <dbReference type="Google" id="ProtNLM"/>
    </source>
</evidence>
<dbReference type="EMBL" id="FNIE01000002">
    <property type="protein sequence ID" value="SDN03899.1"/>
    <property type="molecule type" value="Genomic_DNA"/>
</dbReference>
<keyword evidence="2" id="KW-0472">Membrane</keyword>
<evidence type="ECO:0000256" key="2">
    <source>
        <dbReference type="SAM" id="Phobius"/>
    </source>
</evidence>
<feature type="compositionally biased region" description="Low complexity" evidence="1">
    <location>
        <begin position="421"/>
        <end position="440"/>
    </location>
</feature>
<evidence type="ECO:0000313" key="3">
    <source>
        <dbReference type="EMBL" id="SDN03899.1"/>
    </source>
</evidence>
<feature type="transmembrane region" description="Helical" evidence="2">
    <location>
        <begin position="217"/>
        <end position="236"/>
    </location>
</feature>
<evidence type="ECO:0000256" key="1">
    <source>
        <dbReference type="SAM" id="MobiDB-lite"/>
    </source>
</evidence>
<dbReference type="OrthoDB" id="3872225at2"/>
<feature type="region of interest" description="Disordered" evidence="1">
    <location>
        <begin position="409"/>
        <end position="471"/>
    </location>
</feature>
<feature type="region of interest" description="Disordered" evidence="1">
    <location>
        <begin position="1"/>
        <end position="140"/>
    </location>
</feature>
<feature type="compositionally biased region" description="Low complexity" evidence="1">
    <location>
        <begin position="75"/>
        <end position="105"/>
    </location>
</feature>
<dbReference type="Proteomes" id="UP000199341">
    <property type="component" value="Unassembled WGS sequence"/>
</dbReference>
<evidence type="ECO:0000313" key="4">
    <source>
        <dbReference type="Proteomes" id="UP000199341"/>
    </source>
</evidence>
<feature type="compositionally biased region" description="Low complexity" evidence="1">
    <location>
        <begin position="123"/>
        <end position="138"/>
    </location>
</feature>
<keyword evidence="2" id="KW-0812">Transmembrane</keyword>
<accession>A0A1G9Y490</accession>
<feature type="compositionally biased region" description="Basic and acidic residues" evidence="1">
    <location>
        <begin position="16"/>
        <end position="32"/>
    </location>
</feature>
<sequence length="505" mass="48954">MTRPAPEEGTPPMPEQPDRSEQRQVRPERSEGPNEAALSGASPAAPNEGAPGEGSSKESVPGNEGPGKDASADTPGAGTAAESASAEPAADAVAPEGEPVAESVPGQAGRGGEPTALDGPLNAAKPGKPVAAPKTAAPETSLPETVVLKAAPRAVPPVPHIFDVTPEGHDDLDGLSVDEAALRSLMHQAVEGLSASPDALDHLRRAVPLRRQRRRQAAVGAVAAVLLAGLAVPAVIRAADTSDRTNAAPAGLSSSAGAASPSGDRARTSGAEPPRTAATSGGATSKPVAGVGPTGGPTPSGTGQAVPDCASTQLGDGTSSAGSPDADGRVYGWFRVANVSTSPCAVPGPGLVTAIPQGTGTPGSIQVVAHTAGDAATGLPVPDSIGPVVLSPGQDYEVAFAWVPTAGGCTDGDPTTPPASPTATPTETATGGTDAGTGTDSNPGSTGLAPTHDTSTTAAPPSAIELDHTPAAGAPVVPGPVIPNACSGTVYTTAAIPAPVDAPAS</sequence>
<gene>
    <name evidence="3" type="ORF">SAMN05216259_102410</name>
</gene>
<protein>
    <recommendedName>
        <fullName evidence="5">DUF4232 domain-containing protein</fullName>
    </recommendedName>
</protein>
<dbReference type="RefSeq" id="WP_093783075.1">
    <property type="nucleotide sequence ID" value="NZ_FNIE01000002.1"/>
</dbReference>
<dbReference type="AlphaFoldDB" id="A0A1G9Y490"/>
<name>A0A1G9Y490_9ACTN</name>